<dbReference type="Proteomes" id="UP000010798">
    <property type="component" value="Chromosome"/>
</dbReference>
<dbReference type="Pfam" id="PF01925">
    <property type="entry name" value="TauE"/>
    <property type="match status" value="1"/>
</dbReference>
<reference evidence="7 8" key="1">
    <citation type="submission" date="2012-02" db="EMBL/GenBank/DDBJ databases">
        <title>Complete sequence of chromosome of Singulisphaera acidiphila DSM 18658.</title>
        <authorList>
            <consortium name="US DOE Joint Genome Institute (JGI-PGF)"/>
            <person name="Lucas S."/>
            <person name="Copeland A."/>
            <person name="Lapidus A."/>
            <person name="Glavina del Rio T."/>
            <person name="Dalin E."/>
            <person name="Tice H."/>
            <person name="Bruce D."/>
            <person name="Goodwin L."/>
            <person name="Pitluck S."/>
            <person name="Peters L."/>
            <person name="Ovchinnikova G."/>
            <person name="Chertkov O."/>
            <person name="Kyrpides N."/>
            <person name="Mavromatis K."/>
            <person name="Ivanova N."/>
            <person name="Brettin T."/>
            <person name="Detter J.C."/>
            <person name="Han C."/>
            <person name="Larimer F."/>
            <person name="Land M."/>
            <person name="Hauser L."/>
            <person name="Markowitz V."/>
            <person name="Cheng J.-F."/>
            <person name="Hugenholtz P."/>
            <person name="Woyke T."/>
            <person name="Wu D."/>
            <person name="Tindall B."/>
            <person name="Pomrenke H."/>
            <person name="Brambilla E."/>
            <person name="Klenk H.-P."/>
            <person name="Eisen J.A."/>
        </authorList>
    </citation>
    <scope>NUCLEOTIDE SEQUENCE [LARGE SCALE GENOMIC DNA]</scope>
    <source>
        <strain evidence="8">ATCC BAA-1392 / DSM 18658 / VKM B-2454 / MOB10</strain>
    </source>
</reference>
<feature type="region of interest" description="Disordered" evidence="6">
    <location>
        <begin position="127"/>
        <end position="148"/>
    </location>
</feature>
<dbReference type="InterPro" id="IPR002781">
    <property type="entry name" value="TM_pro_TauE-like"/>
</dbReference>
<dbReference type="STRING" id="886293.Sinac_1540"/>
<evidence type="ECO:0000256" key="6">
    <source>
        <dbReference type="SAM" id="MobiDB-lite"/>
    </source>
</evidence>
<evidence type="ECO:0000256" key="1">
    <source>
        <dbReference type="ARBA" id="ARBA00004141"/>
    </source>
</evidence>
<comment type="similarity">
    <text evidence="5">Belongs to the 4-toluene sulfonate uptake permease (TSUP) (TC 2.A.102) family.</text>
</comment>
<keyword evidence="4 5" id="KW-0472">Membrane</keyword>
<dbReference type="OrthoDB" id="532317at2"/>
<gene>
    <name evidence="7" type="ordered locus">Sinac_1540</name>
</gene>
<comment type="subcellular location">
    <subcellularLocation>
        <location evidence="5">Cell membrane</location>
        <topology evidence="5">Multi-pass membrane protein</topology>
    </subcellularLocation>
    <subcellularLocation>
        <location evidence="1">Membrane</location>
        <topology evidence="1">Multi-pass membrane protein</topology>
    </subcellularLocation>
</comment>
<evidence type="ECO:0000256" key="4">
    <source>
        <dbReference type="ARBA" id="ARBA00023136"/>
    </source>
</evidence>
<protein>
    <recommendedName>
        <fullName evidence="5">Probable membrane transporter protein</fullName>
    </recommendedName>
</protein>
<dbReference type="PANTHER" id="PTHR43483">
    <property type="entry name" value="MEMBRANE TRANSPORTER PROTEIN HI_0806-RELATED"/>
    <property type="match status" value="1"/>
</dbReference>
<dbReference type="EMBL" id="CP003364">
    <property type="protein sequence ID" value="AGA25919.1"/>
    <property type="molecule type" value="Genomic_DNA"/>
</dbReference>
<dbReference type="RefSeq" id="WP_015245089.1">
    <property type="nucleotide sequence ID" value="NC_019892.1"/>
</dbReference>
<dbReference type="GO" id="GO:0005886">
    <property type="term" value="C:plasma membrane"/>
    <property type="evidence" value="ECO:0007669"/>
    <property type="project" value="UniProtKB-SubCell"/>
</dbReference>
<evidence type="ECO:0000313" key="8">
    <source>
        <dbReference type="Proteomes" id="UP000010798"/>
    </source>
</evidence>
<accession>L0D959</accession>
<organism evidence="7 8">
    <name type="scientific">Singulisphaera acidiphila (strain ATCC BAA-1392 / DSM 18658 / VKM B-2454 / MOB10)</name>
    <dbReference type="NCBI Taxonomy" id="886293"/>
    <lineage>
        <taxon>Bacteria</taxon>
        <taxon>Pseudomonadati</taxon>
        <taxon>Planctomycetota</taxon>
        <taxon>Planctomycetia</taxon>
        <taxon>Isosphaerales</taxon>
        <taxon>Isosphaeraceae</taxon>
        <taxon>Singulisphaera</taxon>
    </lineage>
</organism>
<keyword evidence="3 5" id="KW-1133">Transmembrane helix</keyword>
<feature type="transmembrane region" description="Helical" evidence="5">
    <location>
        <begin position="80"/>
        <end position="101"/>
    </location>
</feature>
<sequence length="148" mass="15427">MSGLVVAAAGLLLGLGAGVLGGMFGIGGGLIIVPALILFFHDSPKTAIGTPLFALIWPAGLLGVVEYWKTGHVRPVQGAWIAVGFLLGGYLGARITLSIPVATVKRGYAVFLLIVGVYFLFSASSESSRPLKMPPLNPATDPFRDQVH</sequence>
<dbReference type="eggNOG" id="COG0730">
    <property type="taxonomic scope" value="Bacteria"/>
</dbReference>
<keyword evidence="5" id="KW-1003">Cell membrane</keyword>
<dbReference type="AlphaFoldDB" id="L0D959"/>
<evidence type="ECO:0000256" key="5">
    <source>
        <dbReference type="RuleBase" id="RU363041"/>
    </source>
</evidence>
<feature type="transmembrane region" description="Helical" evidence="5">
    <location>
        <begin position="12"/>
        <end position="40"/>
    </location>
</feature>
<dbReference type="KEGG" id="saci:Sinac_1540"/>
<dbReference type="PANTHER" id="PTHR43483:SF3">
    <property type="entry name" value="MEMBRANE TRANSPORTER PROTEIN HI_0806-RELATED"/>
    <property type="match status" value="1"/>
</dbReference>
<evidence type="ECO:0000256" key="2">
    <source>
        <dbReference type="ARBA" id="ARBA00022692"/>
    </source>
</evidence>
<evidence type="ECO:0000256" key="3">
    <source>
        <dbReference type="ARBA" id="ARBA00022989"/>
    </source>
</evidence>
<evidence type="ECO:0000313" key="7">
    <source>
        <dbReference type="EMBL" id="AGA25919.1"/>
    </source>
</evidence>
<name>L0D959_SINAD</name>
<feature type="transmembrane region" description="Helical" evidence="5">
    <location>
        <begin position="46"/>
        <end position="68"/>
    </location>
</feature>
<dbReference type="HOGENOM" id="CLU_045498_13_2_0"/>
<keyword evidence="2 5" id="KW-0812">Transmembrane</keyword>
<proteinExistence type="inferred from homology"/>
<keyword evidence="8" id="KW-1185">Reference proteome</keyword>
<feature type="transmembrane region" description="Helical" evidence="5">
    <location>
        <begin position="107"/>
        <end position="123"/>
    </location>
</feature>